<dbReference type="EMBL" id="AORZ01000001">
    <property type="protein sequence ID" value="EMF02685.1"/>
    <property type="molecule type" value="Genomic_DNA"/>
</dbReference>
<dbReference type="STRING" id="1223523.H340_00780"/>
<dbReference type="InterPro" id="IPR048666">
    <property type="entry name" value="RedAm-like_C"/>
</dbReference>
<accession>M3BSL2</accession>
<evidence type="ECO:0000313" key="5">
    <source>
        <dbReference type="EMBL" id="EMF02685.1"/>
    </source>
</evidence>
<dbReference type="Pfam" id="PF21761">
    <property type="entry name" value="RedAm-like_C"/>
    <property type="match status" value="1"/>
</dbReference>
<dbReference type="GO" id="GO:0050661">
    <property type="term" value="F:NADP binding"/>
    <property type="evidence" value="ECO:0007669"/>
    <property type="project" value="InterPro"/>
</dbReference>
<evidence type="ECO:0000259" key="3">
    <source>
        <dbReference type="Pfam" id="PF03446"/>
    </source>
</evidence>
<reference evidence="5 6" key="1">
    <citation type="journal article" date="2013" name="Genome Announc.">
        <title>Whole-Genome Shotgun Assembly and Analysis of the Genome of Streptomyces mobaraensis DSM 40847, a Strain for Industrial Production of Microbial Transglutaminase.</title>
        <authorList>
            <person name="Yang H."/>
            <person name="He T."/>
            <person name="Wu W."/>
            <person name="Zhu W."/>
            <person name="Lu B."/>
            <person name="Sun W."/>
        </authorList>
    </citation>
    <scope>NUCLEOTIDE SEQUENCE [LARGE SCALE GENOMIC DNA]</scope>
    <source>
        <strain evidence="5 6">DSM 40847</strain>
    </source>
</reference>
<keyword evidence="2" id="KW-0560">Oxidoreductase</keyword>
<evidence type="ECO:0000313" key="6">
    <source>
        <dbReference type="Proteomes" id="UP000011740"/>
    </source>
</evidence>
<dbReference type="Gene3D" id="3.40.50.720">
    <property type="entry name" value="NAD(P)-binding Rossmann-like Domain"/>
    <property type="match status" value="1"/>
</dbReference>
<feature type="domain" description="NADPH-dependent reductive aminase-like C-terminal" evidence="4">
    <location>
        <begin position="174"/>
        <end position="299"/>
    </location>
</feature>
<dbReference type="InterPro" id="IPR051265">
    <property type="entry name" value="HIBADH-related_NP60_sf"/>
</dbReference>
<evidence type="ECO:0000256" key="2">
    <source>
        <dbReference type="ARBA" id="ARBA00023002"/>
    </source>
</evidence>
<comment type="similarity">
    <text evidence="1">Belongs to the HIBADH-related family.</text>
</comment>
<dbReference type="InterPro" id="IPR015815">
    <property type="entry name" value="HIBADH-related"/>
</dbReference>
<evidence type="ECO:0000256" key="1">
    <source>
        <dbReference type="ARBA" id="ARBA00009080"/>
    </source>
</evidence>
<name>M3BSL2_STRM1</name>
<dbReference type="InterPro" id="IPR006115">
    <property type="entry name" value="6PGDH_NADP-bd"/>
</dbReference>
<dbReference type="AlphaFoldDB" id="M3BSL2"/>
<comment type="caution">
    <text evidence="5">The sequence shown here is derived from an EMBL/GenBank/DDBJ whole genome shotgun (WGS) entry which is preliminary data.</text>
</comment>
<feature type="domain" description="6-phosphogluconate dehydrogenase NADP-binding" evidence="3">
    <location>
        <begin position="18"/>
        <end position="170"/>
    </location>
</feature>
<dbReference type="Proteomes" id="UP000011740">
    <property type="component" value="Unassembled WGS sequence"/>
</dbReference>
<dbReference type="Gene3D" id="1.10.1040.10">
    <property type="entry name" value="N-(1-d-carboxylethyl)-l-norvaline Dehydrogenase, domain 2"/>
    <property type="match status" value="1"/>
</dbReference>
<dbReference type="InterPro" id="IPR036291">
    <property type="entry name" value="NAD(P)-bd_dom_sf"/>
</dbReference>
<dbReference type="PANTHER" id="PTHR43580:SF2">
    <property type="entry name" value="CYTOKINE-LIKE NUCLEAR FACTOR N-PAC"/>
    <property type="match status" value="1"/>
</dbReference>
<protein>
    <submittedName>
        <fullName evidence="5">3-hydroxyisobutyrate dehydrogenase</fullName>
    </submittedName>
</protein>
<dbReference type="PATRIC" id="fig|1223523.3.peg.165"/>
<dbReference type="RefSeq" id="WP_004937781.1">
    <property type="nucleotide sequence ID" value="NZ_AORZ01000001.1"/>
</dbReference>
<sequence length="301" mass="30630">MAIHSPEHPVHPTDPTPVTVLGMGPMGRALAGALLAAGHPVTVWNRTPGRAAELVERGAAEAGSVRAAVGASPLVIVCVIDYAAADAIVRPAAAALRGRTLVNLTADTPDRARATAAWAAEHGVGYLDGSILTPATTIGTDAAVVIYSGPEERFAAHRSALAALGGRSDHLGADPGRAAAFDVAALDFCWTAVSGYLHALALARAEGITAAQLLPYAQGIVELLGQVVPVYAERADADSHPGDVSNVTSVAAGIEHIVHASAARGLDTGVLDAALAVARRAIAEGRGRDDFSRLVDTVRVA</sequence>
<dbReference type="SUPFAM" id="SSF51735">
    <property type="entry name" value="NAD(P)-binding Rossmann-fold domains"/>
    <property type="match status" value="1"/>
</dbReference>
<dbReference type="GO" id="GO:0016491">
    <property type="term" value="F:oxidoreductase activity"/>
    <property type="evidence" value="ECO:0007669"/>
    <property type="project" value="UniProtKB-KW"/>
</dbReference>
<gene>
    <name evidence="5" type="ORF">H340_00780</name>
</gene>
<proteinExistence type="inferred from homology"/>
<dbReference type="PANTHER" id="PTHR43580">
    <property type="entry name" value="OXIDOREDUCTASE GLYR1-RELATED"/>
    <property type="match status" value="1"/>
</dbReference>
<dbReference type="eggNOG" id="COG2084">
    <property type="taxonomic scope" value="Bacteria"/>
</dbReference>
<dbReference type="PIRSF" id="PIRSF000103">
    <property type="entry name" value="HIBADH"/>
    <property type="match status" value="1"/>
</dbReference>
<organism evidence="5 6">
    <name type="scientific">Streptomyces mobaraensis (strain ATCC 29032 / DSM 40847 / JCM 4168 / NBRC 13819 / NCIMB 11159 / IPCR 16-22)</name>
    <dbReference type="NCBI Taxonomy" id="1223523"/>
    <lineage>
        <taxon>Bacteria</taxon>
        <taxon>Bacillati</taxon>
        <taxon>Actinomycetota</taxon>
        <taxon>Actinomycetes</taxon>
        <taxon>Kitasatosporales</taxon>
        <taxon>Streptomycetaceae</taxon>
        <taxon>Streptomyces</taxon>
    </lineage>
</organism>
<evidence type="ECO:0000259" key="4">
    <source>
        <dbReference type="Pfam" id="PF21761"/>
    </source>
</evidence>
<dbReference type="Pfam" id="PF03446">
    <property type="entry name" value="NAD_binding_2"/>
    <property type="match status" value="1"/>
</dbReference>
<dbReference type="InterPro" id="IPR013328">
    <property type="entry name" value="6PGD_dom2"/>
</dbReference>